<keyword evidence="3 8" id="KW-0812">Transmembrane</keyword>
<keyword evidence="6" id="KW-0325">Glycoprotein</keyword>
<evidence type="ECO:0000256" key="3">
    <source>
        <dbReference type="ARBA" id="ARBA00022692"/>
    </source>
</evidence>
<dbReference type="FunFam" id="1.10.287.70:FF:000086">
    <property type="entry name" value="Polycystic kidney disease 2"/>
    <property type="match status" value="1"/>
</dbReference>
<dbReference type="AlphaFoldDB" id="A0A7R9AI20"/>
<sequence>MTCSPRKKKCTLPWWFQIIAWLLVVACIGVSVFFLWAYGITFGNDKTTKWVTSLVTSFFSSILLVQPIKVFLMAIFLSVVCKAEPDDDDADEDEEDPSLRYDEQWIHETDGNRWKDKKLGYRPMNRAALEAAREKRMREVKMWDVMKEIASYVLYLWVLLVQDTDKFWQWVHGVVMDEVRAQNWYNGDAPWGLRGFMNDRVNRILGYPIMRQIRVVNDSCTLPWQARNFTHCAGLSNVIHEERRDFCVFWKLRSEVADPITNCSWDEFKFNTAEDLQGLPIVGMLDVYSGGGYVIRLKGRESEIRDRLQQLQHLEWFDAHTRAVMLEIYTYNAQVNLFGVLRVMAEMLPGGGLKPSWRFDGIRLLQYHTGFGLFVLVCEILYVIFALYFTYRAFRACCKSTRAYLRSYWSYAEMGTVLVAWTAVGLYLYRVFLTKDVLQRVQDTYGNEYIRLQYVALVDEILGYLIAALTFVGTIMFLKLLRFNKRIGVLSSTMKQCWDDLIGYAIVFYGVFIAFCLMFYLFFFRELEEWRNFVTAFETCSSMMLGKFQFDSMKNTNVVAAIFFFFFAIIMSIIMLNLLLTIIIRAFEAVKRDVAKQSNEYEILDFIWGRFRTFIGMPLHGGSAVAPEGRGGAGGAEMAKEDPGAAQFPIKVDRMLEYINRIYFDGSLDLDSKEGLKKKSRNISGRNTGHIRE</sequence>
<evidence type="ECO:0000256" key="5">
    <source>
        <dbReference type="ARBA" id="ARBA00023136"/>
    </source>
</evidence>
<dbReference type="PROSITE" id="PS51257">
    <property type="entry name" value="PROKAR_LIPOPROTEIN"/>
    <property type="match status" value="1"/>
</dbReference>
<dbReference type="Gene3D" id="1.10.287.70">
    <property type="match status" value="1"/>
</dbReference>
<comment type="subcellular location">
    <subcellularLocation>
        <location evidence="1">Membrane</location>
        <topology evidence="1">Multi-pass membrane protein</topology>
    </subcellularLocation>
</comment>
<dbReference type="InterPro" id="IPR051223">
    <property type="entry name" value="Polycystin"/>
</dbReference>
<feature type="transmembrane region" description="Helical" evidence="8">
    <location>
        <begin position="461"/>
        <end position="481"/>
    </location>
</feature>
<dbReference type="GO" id="GO:0016020">
    <property type="term" value="C:membrane"/>
    <property type="evidence" value="ECO:0007669"/>
    <property type="project" value="UniProtKB-SubCell"/>
</dbReference>
<dbReference type="PANTHER" id="PTHR10877:SF150">
    <property type="entry name" value="REJ DOMAIN-CONTAINING PROTEIN"/>
    <property type="match status" value="1"/>
</dbReference>
<dbReference type="GO" id="GO:0005262">
    <property type="term" value="F:calcium channel activity"/>
    <property type="evidence" value="ECO:0007669"/>
    <property type="project" value="TreeGrafter"/>
</dbReference>
<feature type="transmembrane region" description="Helical" evidence="8">
    <location>
        <begin position="408"/>
        <end position="429"/>
    </location>
</feature>
<gene>
    <name evidence="11" type="ORF">DSTB1V02_LOCUS14047</name>
</gene>
<evidence type="ECO:0000259" key="9">
    <source>
        <dbReference type="Pfam" id="PF08016"/>
    </source>
</evidence>
<dbReference type="Pfam" id="PF08016">
    <property type="entry name" value="PKD_channel"/>
    <property type="match status" value="1"/>
</dbReference>
<dbReference type="GO" id="GO:0050982">
    <property type="term" value="P:detection of mechanical stimulus"/>
    <property type="evidence" value="ECO:0007669"/>
    <property type="project" value="TreeGrafter"/>
</dbReference>
<keyword evidence="12" id="KW-1185">Reference proteome</keyword>
<evidence type="ECO:0000259" key="10">
    <source>
        <dbReference type="Pfam" id="PF20519"/>
    </source>
</evidence>
<feature type="transmembrane region" description="Helical" evidence="8">
    <location>
        <begin position="501"/>
        <end position="523"/>
    </location>
</feature>
<name>A0A7R9AI20_9CRUS</name>
<accession>A0A7R9AI20</accession>
<dbReference type="EMBL" id="LR908387">
    <property type="protein sequence ID" value="CAD7254301.1"/>
    <property type="molecule type" value="Genomic_DNA"/>
</dbReference>
<dbReference type="InterPro" id="IPR013122">
    <property type="entry name" value="PKD1_2_channel"/>
</dbReference>
<proteinExistence type="inferred from homology"/>
<protein>
    <submittedName>
        <fullName evidence="11">Uncharacterized protein</fullName>
    </submittedName>
</protein>
<feature type="transmembrane region" description="Helical" evidence="8">
    <location>
        <begin position="365"/>
        <end position="388"/>
    </location>
</feature>
<evidence type="ECO:0000256" key="4">
    <source>
        <dbReference type="ARBA" id="ARBA00022989"/>
    </source>
</evidence>
<feature type="domain" description="Polycystin" evidence="10">
    <location>
        <begin position="160"/>
        <end position="364"/>
    </location>
</feature>
<feature type="domain" description="Polycystin cation channel PKD1/PKD2" evidence="9">
    <location>
        <begin position="367"/>
        <end position="590"/>
    </location>
</feature>
<dbReference type="GO" id="GO:0005509">
    <property type="term" value="F:calcium ion binding"/>
    <property type="evidence" value="ECO:0007669"/>
    <property type="project" value="InterPro"/>
</dbReference>
<feature type="transmembrane region" description="Helical" evidence="8">
    <location>
        <begin position="12"/>
        <end position="38"/>
    </location>
</feature>
<evidence type="ECO:0000256" key="8">
    <source>
        <dbReference type="SAM" id="Phobius"/>
    </source>
</evidence>
<feature type="transmembrane region" description="Helical" evidence="8">
    <location>
        <begin position="558"/>
        <end position="584"/>
    </location>
</feature>
<evidence type="ECO:0000256" key="6">
    <source>
        <dbReference type="ARBA" id="ARBA00023180"/>
    </source>
</evidence>
<dbReference type="PANTHER" id="PTHR10877">
    <property type="entry name" value="POLYCYSTIN FAMILY MEMBER"/>
    <property type="match status" value="1"/>
</dbReference>
<evidence type="ECO:0000256" key="7">
    <source>
        <dbReference type="PIRSR" id="PIRSR603915-2"/>
    </source>
</evidence>
<dbReference type="EMBL" id="CAJPEV010008869">
    <property type="protein sequence ID" value="CAG0905453.1"/>
    <property type="molecule type" value="Genomic_DNA"/>
</dbReference>
<reference evidence="11" key="1">
    <citation type="submission" date="2020-11" db="EMBL/GenBank/DDBJ databases">
        <authorList>
            <person name="Tran Van P."/>
        </authorList>
    </citation>
    <scope>NUCLEOTIDE SEQUENCE</scope>
</reference>
<evidence type="ECO:0000313" key="11">
    <source>
        <dbReference type="EMBL" id="CAD7254301.1"/>
    </source>
</evidence>
<dbReference type="InterPro" id="IPR046791">
    <property type="entry name" value="Polycystin_dom"/>
</dbReference>
<evidence type="ECO:0000313" key="12">
    <source>
        <dbReference type="Proteomes" id="UP000677054"/>
    </source>
</evidence>
<keyword evidence="5 8" id="KW-0472">Membrane</keyword>
<comment type="similarity">
    <text evidence="2">Belongs to the polycystin family.</text>
</comment>
<feature type="disulfide bond" evidence="7">
    <location>
        <begin position="220"/>
        <end position="232"/>
    </location>
</feature>
<evidence type="ECO:0000256" key="2">
    <source>
        <dbReference type="ARBA" id="ARBA00007200"/>
    </source>
</evidence>
<evidence type="ECO:0000256" key="1">
    <source>
        <dbReference type="ARBA" id="ARBA00004141"/>
    </source>
</evidence>
<dbReference type="Proteomes" id="UP000677054">
    <property type="component" value="Unassembled WGS sequence"/>
</dbReference>
<dbReference type="InterPro" id="IPR003915">
    <property type="entry name" value="PKD_2"/>
</dbReference>
<dbReference type="OrthoDB" id="444119at2759"/>
<dbReference type="Pfam" id="PF20519">
    <property type="entry name" value="Polycystin_dom"/>
    <property type="match status" value="1"/>
</dbReference>
<dbReference type="PRINTS" id="PR01433">
    <property type="entry name" value="POLYCYSTIN2"/>
</dbReference>
<keyword evidence="4 8" id="KW-1133">Transmembrane helix</keyword>
<organism evidence="11">
    <name type="scientific">Darwinula stevensoni</name>
    <dbReference type="NCBI Taxonomy" id="69355"/>
    <lineage>
        <taxon>Eukaryota</taxon>
        <taxon>Metazoa</taxon>
        <taxon>Ecdysozoa</taxon>
        <taxon>Arthropoda</taxon>
        <taxon>Crustacea</taxon>
        <taxon>Oligostraca</taxon>
        <taxon>Ostracoda</taxon>
        <taxon>Podocopa</taxon>
        <taxon>Podocopida</taxon>
        <taxon>Darwinulocopina</taxon>
        <taxon>Darwinuloidea</taxon>
        <taxon>Darwinulidae</taxon>
        <taxon>Darwinula</taxon>
    </lineage>
</organism>